<dbReference type="PROSITE" id="PS50240">
    <property type="entry name" value="TRYPSIN_DOM"/>
    <property type="match status" value="1"/>
</dbReference>
<dbReference type="SMART" id="SM00020">
    <property type="entry name" value="Tryp_SPc"/>
    <property type="match status" value="1"/>
</dbReference>
<dbReference type="PROSITE" id="PS00134">
    <property type="entry name" value="TRYPSIN_HIS"/>
    <property type="match status" value="1"/>
</dbReference>
<proteinExistence type="inferred from homology"/>
<evidence type="ECO:0000313" key="5">
    <source>
        <dbReference type="EMBL" id="CAL8070445.1"/>
    </source>
</evidence>
<feature type="domain" description="Peptidase S1" evidence="4">
    <location>
        <begin position="46"/>
        <end position="331"/>
    </location>
</feature>
<dbReference type="InterPro" id="IPR051487">
    <property type="entry name" value="Ser/Thr_Proteases_Immune/Dev"/>
</dbReference>
<comment type="similarity">
    <text evidence="2">Belongs to the peptidase S1 family. CLIP subfamily.</text>
</comment>
<evidence type="ECO:0000256" key="3">
    <source>
        <dbReference type="SAM" id="SignalP"/>
    </source>
</evidence>
<evidence type="ECO:0000256" key="2">
    <source>
        <dbReference type="ARBA" id="ARBA00024195"/>
    </source>
</evidence>
<dbReference type="Gene3D" id="2.40.10.10">
    <property type="entry name" value="Trypsin-like serine proteases"/>
    <property type="match status" value="2"/>
</dbReference>
<evidence type="ECO:0000259" key="4">
    <source>
        <dbReference type="PROSITE" id="PS50240"/>
    </source>
</evidence>
<dbReference type="PANTHER" id="PTHR24256">
    <property type="entry name" value="TRYPTASE-RELATED"/>
    <property type="match status" value="1"/>
</dbReference>
<dbReference type="Proteomes" id="UP001642540">
    <property type="component" value="Unassembled WGS sequence"/>
</dbReference>
<comment type="caution">
    <text evidence="5">The sequence shown here is derived from an EMBL/GenBank/DDBJ whole genome shotgun (WGS) entry which is preliminary data.</text>
</comment>
<accession>A0ABP1PN68</accession>
<dbReference type="InterPro" id="IPR009003">
    <property type="entry name" value="Peptidase_S1_PA"/>
</dbReference>
<protein>
    <recommendedName>
        <fullName evidence="4">Peptidase S1 domain-containing protein</fullName>
    </recommendedName>
</protein>
<feature type="signal peptide" evidence="3">
    <location>
        <begin position="1"/>
        <end position="35"/>
    </location>
</feature>
<keyword evidence="6" id="KW-1185">Reference proteome</keyword>
<sequence>MTKTPFFRTRGQLSIHLGKQYVLLSILLLLVVTSAEYRSPCTCGKLLDLERAKQGNFPWSAAIVGKYDVENEPLCWGTLINSNYILSAAHCTSQFESYDVEVILNSQNGRQSPRRGVAKIKNHPGFVVGNFSYDNDISILRLRHPVDMEDGDVFPICLPPEPPPFYENEFSKANFSRWCADCDFVQNPEERSMVMSKFIGYKSGYPYLIRAHKFGKVNIFTLKNDTCANLYPNRIKAQFLCGEVKNSADMKRNAELKSYCQDDPGSALIHLRKMRAGCDSDFGDPKEKMKVRFVQIGISSDQKNCMLHYDKPVLLFTRIRRYVSWIKENTYDGVYCDNSPV</sequence>
<dbReference type="SUPFAM" id="SSF50494">
    <property type="entry name" value="Trypsin-like serine proteases"/>
    <property type="match status" value="1"/>
</dbReference>
<keyword evidence="1" id="KW-1015">Disulfide bond</keyword>
<organism evidence="5 6">
    <name type="scientific">Orchesella dallaii</name>
    <dbReference type="NCBI Taxonomy" id="48710"/>
    <lineage>
        <taxon>Eukaryota</taxon>
        <taxon>Metazoa</taxon>
        <taxon>Ecdysozoa</taxon>
        <taxon>Arthropoda</taxon>
        <taxon>Hexapoda</taxon>
        <taxon>Collembola</taxon>
        <taxon>Entomobryomorpha</taxon>
        <taxon>Entomobryoidea</taxon>
        <taxon>Orchesellidae</taxon>
        <taxon>Orchesellinae</taxon>
        <taxon>Orchesella</taxon>
    </lineage>
</organism>
<dbReference type="InterPro" id="IPR001314">
    <property type="entry name" value="Peptidase_S1A"/>
</dbReference>
<dbReference type="InterPro" id="IPR043504">
    <property type="entry name" value="Peptidase_S1_PA_chymotrypsin"/>
</dbReference>
<dbReference type="InterPro" id="IPR018114">
    <property type="entry name" value="TRYPSIN_HIS"/>
</dbReference>
<feature type="chain" id="PRO_5047441428" description="Peptidase S1 domain-containing protein" evidence="3">
    <location>
        <begin position="36"/>
        <end position="341"/>
    </location>
</feature>
<gene>
    <name evidence="5" type="ORF">ODALV1_LOCUS1244</name>
</gene>
<dbReference type="EMBL" id="CAXLJM020000004">
    <property type="protein sequence ID" value="CAL8070445.1"/>
    <property type="molecule type" value="Genomic_DNA"/>
</dbReference>
<reference evidence="5 6" key="1">
    <citation type="submission" date="2024-08" db="EMBL/GenBank/DDBJ databases">
        <authorList>
            <person name="Cucini C."/>
            <person name="Frati F."/>
        </authorList>
    </citation>
    <scope>NUCLEOTIDE SEQUENCE [LARGE SCALE GENOMIC DNA]</scope>
</reference>
<evidence type="ECO:0000256" key="1">
    <source>
        <dbReference type="ARBA" id="ARBA00023157"/>
    </source>
</evidence>
<dbReference type="Pfam" id="PF00089">
    <property type="entry name" value="Trypsin"/>
    <property type="match status" value="1"/>
</dbReference>
<name>A0ABP1PN68_9HEXA</name>
<dbReference type="PRINTS" id="PR00722">
    <property type="entry name" value="CHYMOTRYPSIN"/>
</dbReference>
<keyword evidence="3" id="KW-0732">Signal</keyword>
<dbReference type="InterPro" id="IPR001254">
    <property type="entry name" value="Trypsin_dom"/>
</dbReference>
<evidence type="ECO:0000313" key="6">
    <source>
        <dbReference type="Proteomes" id="UP001642540"/>
    </source>
</evidence>